<feature type="compositionally biased region" description="Low complexity" evidence="5">
    <location>
        <begin position="354"/>
        <end position="381"/>
    </location>
</feature>
<feature type="transmembrane region" description="Helical" evidence="6">
    <location>
        <begin position="82"/>
        <end position="107"/>
    </location>
</feature>
<feature type="domain" description="Fatty acid hydroxylase" evidence="7">
    <location>
        <begin position="181"/>
        <end position="309"/>
    </location>
</feature>
<dbReference type="AlphaFoldDB" id="A0A9P7B501"/>
<reference evidence="8 9" key="1">
    <citation type="submission" date="2020-11" db="EMBL/GenBank/DDBJ databases">
        <title>Kefir isolates.</title>
        <authorList>
            <person name="Marcisauskas S."/>
            <person name="Kim Y."/>
            <person name="Blasche S."/>
        </authorList>
    </citation>
    <scope>NUCLEOTIDE SEQUENCE [LARGE SCALE GENOMIC DNA]</scope>
    <source>
        <strain evidence="8 9">KR</strain>
    </source>
</reference>
<evidence type="ECO:0000313" key="8">
    <source>
        <dbReference type="EMBL" id="KAG0659781.1"/>
    </source>
</evidence>
<dbReference type="GO" id="GO:0016020">
    <property type="term" value="C:membrane"/>
    <property type="evidence" value="ECO:0007669"/>
    <property type="project" value="UniProtKB-SubCell"/>
</dbReference>
<keyword evidence="4 6" id="KW-0472">Membrane</keyword>
<feature type="region of interest" description="Disordered" evidence="5">
    <location>
        <begin position="333"/>
        <end position="436"/>
    </location>
</feature>
<sequence>MDIPLHYFDEYIGDRLYAALDNPFAHFAAESGSTATFKNVSSLAAAIDLSSTSAAVDSVTRLVGSVPGLSSLGRDSIVRQALSLYGITYVGIFLLYFSVATFSYYAIFDHRMEQHPRFLKNQVRKEIAFSLEAFPMLDLLTLPWFVGDVRGWSMLYDTIEEGPFGKQGGALPWLYMAFSAAFFLWFTDFCIYWVHRWLHIPFLYKRLHKPHHKWIIPTPFASHAFHPVDGYLQSVPYHMACYMFPIHKYMFIGLFSFVNLWSIFIHDSDMLCDHPLEHYINGPAHHTLHHLYFTCNYGQYFTWADKAFSSFRVPAKGDDPLVAVLAGLDQKKREQEKEQATAVVVPPEMKRIDSGLGSEVEPESPSSSSSSTASGHSSANSSDREQSVEEAAGKEGAQRRRRSTRASMAAAVVAPELDTSVTPTRPVRREGLRARK</sequence>
<dbReference type="EMBL" id="PUHQ01000050">
    <property type="protein sequence ID" value="KAG0659781.1"/>
    <property type="molecule type" value="Genomic_DNA"/>
</dbReference>
<comment type="caution">
    <text evidence="8">The sequence shown here is derived from an EMBL/GenBank/DDBJ whole genome shotgun (WGS) entry which is preliminary data.</text>
</comment>
<keyword evidence="2 6" id="KW-0812">Transmembrane</keyword>
<accession>A0A9P7B501</accession>
<feature type="transmembrane region" description="Helical" evidence="6">
    <location>
        <begin position="127"/>
        <end position="146"/>
    </location>
</feature>
<comment type="subcellular location">
    <subcellularLocation>
        <location evidence="1">Membrane</location>
    </subcellularLocation>
</comment>
<evidence type="ECO:0000313" key="9">
    <source>
        <dbReference type="Proteomes" id="UP000777482"/>
    </source>
</evidence>
<gene>
    <name evidence="8" type="primary">ERG3</name>
    <name evidence="8" type="ORF">C6P46_004984</name>
</gene>
<keyword evidence="3 6" id="KW-1133">Transmembrane helix</keyword>
<dbReference type="Proteomes" id="UP000777482">
    <property type="component" value="Unassembled WGS sequence"/>
</dbReference>
<keyword evidence="9" id="KW-1185">Reference proteome</keyword>
<evidence type="ECO:0000256" key="5">
    <source>
        <dbReference type="SAM" id="MobiDB-lite"/>
    </source>
</evidence>
<feature type="compositionally biased region" description="Basic and acidic residues" evidence="5">
    <location>
        <begin position="382"/>
        <end position="398"/>
    </location>
</feature>
<name>A0A9P7B501_RHOMI</name>
<protein>
    <submittedName>
        <fullName evidence="8">C-5 sterol desaturase</fullName>
    </submittedName>
</protein>
<proteinExistence type="predicted"/>
<dbReference type="InterPro" id="IPR006694">
    <property type="entry name" value="Fatty_acid_hydroxylase"/>
</dbReference>
<evidence type="ECO:0000256" key="1">
    <source>
        <dbReference type="ARBA" id="ARBA00004370"/>
    </source>
</evidence>
<dbReference type="GO" id="GO:0016491">
    <property type="term" value="F:oxidoreductase activity"/>
    <property type="evidence" value="ECO:0007669"/>
    <property type="project" value="InterPro"/>
</dbReference>
<dbReference type="InterPro" id="IPR050307">
    <property type="entry name" value="Sterol_Desaturase_Related"/>
</dbReference>
<evidence type="ECO:0000256" key="2">
    <source>
        <dbReference type="ARBA" id="ARBA00022692"/>
    </source>
</evidence>
<dbReference type="GO" id="GO:0008610">
    <property type="term" value="P:lipid biosynthetic process"/>
    <property type="evidence" value="ECO:0007669"/>
    <property type="project" value="InterPro"/>
</dbReference>
<evidence type="ECO:0000256" key="4">
    <source>
        <dbReference type="ARBA" id="ARBA00023136"/>
    </source>
</evidence>
<dbReference type="PANTHER" id="PTHR11863">
    <property type="entry name" value="STEROL DESATURASE"/>
    <property type="match status" value="1"/>
</dbReference>
<evidence type="ECO:0000256" key="3">
    <source>
        <dbReference type="ARBA" id="ARBA00022989"/>
    </source>
</evidence>
<evidence type="ECO:0000259" key="7">
    <source>
        <dbReference type="Pfam" id="PF04116"/>
    </source>
</evidence>
<organism evidence="8 9">
    <name type="scientific">Rhodotorula mucilaginosa</name>
    <name type="common">Yeast</name>
    <name type="synonym">Rhodotorula rubra</name>
    <dbReference type="NCBI Taxonomy" id="5537"/>
    <lineage>
        <taxon>Eukaryota</taxon>
        <taxon>Fungi</taxon>
        <taxon>Dikarya</taxon>
        <taxon>Basidiomycota</taxon>
        <taxon>Pucciniomycotina</taxon>
        <taxon>Microbotryomycetes</taxon>
        <taxon>Sporidiobolales</taxon>
        <taxon>Sporidiobolaceae</taxon>
        <taxon>Rhodotorula</taxon>
    </lineage>
</organism>
<feature type="transmembrane region" description="Helical" evidence="6">
    <location>
        <begin position="249"/>
        <end position="266"/>
    </location>
</feature>
<dbReference type="OrthoDB" id="6354873at2759"/>
<feature type="compositionally biased region" description="Basic and acidic residues" evidence="5">
    <location>
        <begin position="427"/>
        <end position="436"/>
    </location>
</feature>
<dbReference type="Pfam" id="PF04116">
    <property type="entry name" value="FA_hydroxylase"/>
    <property type="match status" value="1"/>
</dbReference>
<feature type="transmembrane region" description="Helical" evidence="6">
    <location>
        <begin position="173"/>
        <end position="194"/>
    </location>
</feature>
<evidence type="ECO:0000256" key="6">
    <source>
        <dbReference type="SAM" id="Phobius"/>
    </source>
</evidence>
<dbReference type="GO" id="GO:0005506">
    <property type="term" value="F:iron ion binding"/>
    <property type="evidence" value="ECO:0007669"/>
    <property type="project" value="InterPro"/>
</dbReference>
<feature type="compositionally biased region" description="Low complexity" evidence="5">
    <location>
        <begin position="405"/>
        <end position="414"/>
    </location>
</feature>